<feature type="transmembrane region" description="Helical" evidence="2">
    <location>
        <begin position="555"/>
        <end position="574"/>
    </location>
</feature>
<evidence type="ECO:0000259" key="3">
    <source>
        <dbReference type="Pfam" id="PF00501"/>
    </source>
</evidence>
<keyword evidence="2" id="KW-0812">Transmembrane</keyword>
<dbReference type="STRING" id="436010.A0A167TV17"/>
<gene>
    <name evidence="5" type="ORF">FIBSPDRAFT_1055357</name>
</gene>
<dbReference type="PANTHER" id="PTHR42921:SF1">
    <property type="entry name" value="ACETOACETYL-COA SYNTHETASE"/>
    <property type="match status" value="1"/>
</dbReference>
<keyword evidence="2" id="KW-1133">Transmembrane helix</keyword>
<sequence>MATASPLYEPQNPNDARVFHFLRRINTKYKLTLESYADLYDWSTSEIDDFWASVWDETDIIGHKGTHVVRLPQSPASNPPWFSEAKLNWAENMLRCRAADKIALVQATEPTPDVPSPVLRRVTYAELYSTVADLVSALLGCGVKPGDRIASYSSNCVENVAACLAATALGGIWVSAAADFGPEGVLERFEQVQPAVIFAVDAVVYNAKVHPHLPKLATLLAGLHDSIALQPKVIIIETNLQVPNHQQWDSKWVSWHDFAEKGKHAKLGRDAQGEIEWRRLSFDWPLWILFSSGTTGRPKPIVHRSGGMLLQAKKEFLICADIKPEDVFFYYTTTGWMMWNFLTSALSVGCTLVLYDGSPLRDPAYLWKLTDELRITIFGTSAKYLDQLSKGYRPREHHDLSSLRHIYSTGSPLAPSLYDYVYKDIHPKVLLASITGQSKCGTDICSLFAGMLSALPVYRGELQCRLLGMAIETYTPSGTPSERGEPGELVFQWSQPQIEIIVLFILAILWLSVAAFSSDVIGNVECYPLGNQTAAAHGGTTSYREYCYEMKVIEAFSWAIFILFTIFFILVMALTSRAVGFGNRNAWEEPIQHLPWFGEMPDYYRQQYYNGGQQAYGGQQFMSYPPGAIHQQPGHSLIIQPGRHGQPTTVQQIVQVQDIPYTLNGKRVEVPVKKLINGAAVSSLNPSTLRNPECLAAYVDLRETMLKL</sequence>
<name>A0A167TV17_9AGAM</name>
<comment type="similarity">
    <text evidence="1">Belongs to the ATP-dependent AMP-binding enzyme family.</text>
</comment>
<dbReference type="EMBL" id="KV418104">
    <property type="protein sequence ID" value="KZP03311.1"/>
    <property type="molecule type" value="Genomic_DNA"/>
</dbReference>
<organism evidence="5 6">
    <name type="scientific">Athelia psychrophila</name>
    <dbReference type="NCBI Taxonomy" id="1759441"/>
    <lineage>
        <taxon>Eukaryota</taxon>
        <taxon>Fungi</taxon>
        <taxon>Dikarya</taxon>
        <taxon>Basidiomycota</taxon>
        <taxon>Agaricomycotina</taxon>
        <taxon>Agaricomycetes</taxon>
        <taxon>Agaricomycetidae</taxon>
        <taxon>Atheliales</taxon>
        <taxon>Atheliaceae</taxon>
        <taxon>Athelia</taxon>
    </lineage>
</organism>
<reference evidence="5 6" key="1">
    <citation type="journal article" date="2016" name="Mol. Biol. Evol.">
        <title>Comparative Genomics of Early-Diverging Mushroom-Forming Fungi Provides Insights into the Origins of Lignocellulose Decay Capabilities.</title>
        <authorList>
            <person name="Nagy L.G."/>
            <person name="Riley R."/>
            <person name="Tritt A."/>
            <person name="Adam C."/>
            <person name="Daum C."/>
            <person name="Floudas D."/>
            <person name="Sun H."/>
            <person name="Yadav J.S."/>
            <person name="Pangilinan J."/>
            <person name="Larsson K.H."/>
            <person name="Matsuura K."/>
            <person name="Barry K."/>
            <person name="Labutti K."/>
            <person name="Kuo R."/>
            <person name="Ohm R.A."/>
            <person name="Bhattacharya S.S."/>
            <person name="Shirouzu T."/>
            <person name="Yoshinaga Y."/>
            <person name="Martin F.M."/>
            <person name="Grigoriev I.V."/>
            <person name="Hibbett D.S."/>
        </authorList>
    </citation>
    <scope>NUCLEOTIDE SEQUENCE [LARGE SCALE GENOMIC DNA]</scope>
    <source>
        <strain evidence="5 6">CBS 109695</strain>
    </source>
</reference>
<proteinExistence type="inferred from homology"/>
<dbReference type="Gene3D" id="3.40.50.12780">
    <property type="entry name" value="N-terminal domain of ligase-like"/>
    <property type="match status" value="1"/>
</dbReference>
<evidence type="ECO:0000256" key="1">
    <source>
        <dbReference type="ARBA" id="ARBA00006432"/>
    </source>
</evidence>
<evidence type="ECO:0000259" key="4">
    <source>
        <dbReference type="Pfam" id="PF16177"/>
    </source>
</evidence>
<feature type="domain" description="Acetyl-coenzyme A synthetase N-terminal" evidence="4">
    <location>
        <begin position="36"/>
        <end position="92"/>
    </location>
</feature>
<dbReference type="PANTHER" id="PTHR42921">
    <property type="entry name" value="ACETOACETYL-COA SYNTHETASE"/>
    <property type="match status" value="1"/>
</dbReference>
<evidence type="ECO:0000313" key="5">
    <source>
        <dbReference type="EMBL" id="KZP03311.1"/>
    </source>
</evidence>
<dbReference type="InterPro" id="IPR042099">
    <property type="entry name" value="ANL_N_sf"/>
</dbReference>
<evidence type="ECO:0000313" key="6">
    <source>
        <dbReference type="Proteomes" id="UP000076532"/>
    </source>
</evidence>
<dbReference type="InterPro" id="IPR000873">
    <property type="entry name" value="AMP-dep_synth/lig_dom"/>
</dbReference>
<accession>A0A167TV17</accession>
<dbReference type="OrthoDB" id="10253869at2759"/>
<dbReference type="SUPFAM" id="SSF56801">
    <property type="entry name" value="Acetyl-CoA synthetase-like"/>
    <property type="match status" value="1"/>
</dbReference>
<dbReference type="PROSITE" id="PS00455">
    <property type="entry name" value="AMP_BINDING"/>
    <property type="match status" value="1"/>
</dbReference>
<feature type="domain" description="AMP-dependent synthetase/ligase" evidence="3">
    <location>
        <begin position="104"/>
        <end position="491"/>
    </location>
</feature>
<dbReference type="GO" id="GO:0030729">
    <property type="term" value="F:acetoacetate-CoA ligase activity"/>
    <property type="evidence" value="ECO:0007669"/>
    <property type="project" value="TreeGrafter"/>
</dbReference>
<dbReference type="InterPro" id="IPR032387">
    <property type="entry name" value="ACAS_N"/>
</dbReference>
<dbReference type="AlphaFoldDB" id="A0A167TV17"/>
<keyword evidence="6" id="KW-1185">Reference proteome</keyword>
<dbReference type="InterPro" id="IPR020845">
    <property type="entry name" value="AMP-binding_CS"/>
</dbReference>
<protein>
    <submittedName>
        <fullName evidence="5">Acetyl-CoA synthetase-like protein</fullName>
    </submittedName>
</protein>
<dbReference type="Pfam" id="PF00501">
    <property type="entry name" value="AMP-binding"/>
    <property type="match status" value="1"/>
</dbReference>
<keyword evidence="2" id="KW-0472">Membrane</keyword>
<evidence type="ECO:0000256" key="2">
    <source>
        <dbReference type="SAM" id="Phobius"/>
    </source>
</evidence>
<feature type="transmembrane region" description="Helical" evidence="2">
    <location>
        <begin position="500"/>
        <end position="518"/>
    </location>
</feature>
<dbReference type="Pfam" id="PF16177">
    <property type="entry name" value="ACAS_N"/>
    <property type="match status" value="1"/>
</dbReference>
<dbReference type="Proteomes" id="UP000076532">
    <property type="component" value="Unassembled WGS sequence"/>
</dbReference>